<dbReference type="EC" id="1.3.1.76" evidence="2"/>
<dbReference type="PANTHER" id="PTHR35330">
    <property type="entry name" value="SIROHEME BIOSYNTHESIS PROTEIN MET8"/>
    <property type="match status" value="1"/>
</dbReference>
<keyword evidence="4" id="KW-0520">NAD</keyword>
<gene>
    <name evidence="7" type="ORF">FYJ27_03570</name>
</gene>
<reference evidence="7 8" key="1">
    <citation type="submission" date="2019-08" db="EMBL/GenBank/DDBJ databases">
        <title>In-depth cultivation of the pig gut microbiome towards novel bacterial diversity and tailored functional studies.</title>
        <authorList>
            <person name="Wylensek D."/>
            <person name="Hitch T.C.A."/>
            <person name="Clavel T."/>
        </authorList>
    </citation>
    <scope>NUCLEOTIDE SEQUENCE [LARGE SCALE GENOMIC DNA]</scope>
    <source>
        <strain evidence="7 8">Med78-601-WT-4W-RMD-3</strain>
    </source>
</reference>
<evidence type="ECO:0000313" key="7">
    <source>
        <dbReference type="EMBL" id="MSS42813.1"/>
    </source>
</evidence>
<evidence type="ECO:0000256" key="1">
    <source>
        <dbReference type="ARBA" id="ARBA00005010"/>
    </source>
</evidence>
<dbReference type="GO" id="GO:0019354">
    <property type="term" value="P:siroheme biosynthetic process"/>
    <property type="evidence" value="ECO:0007669"/>
    <property type="project" value="UniProtKB-UniPathway"/>
</dbReference>
<evidence type="ECO:0000313" key="8">
    <source>
        <dbReference type="Proteomes" id="UP000462760"/>
    </source>
</evidence>
<dbReference type="InterPro" id="IPR006367">
    <property type="entry name" value="Sirohaem_synthase_N"/>
</dbReference>
<keyword evidence="5" id="KW-0627">Porphyrin biosynthesis</keyword>
<keyword evidence="3" id="KW-0560">Oxidoreductase</keyword>
<dbReference type="InterPro" id="IPR036291">
    <property type="entry name" value="NAD(P)-bd_dom_sf"/>
</dbReference>
<dbReference type="PANTHER" id="PTHR35330:SF1">
    <property type="entry name" value="SIROHEME BIOSYNTHESIS PROTEIN MET8"/>
    <property type="match status" value="1"/>
</dbReference>
<sequence length="199" mass="22824">MFYPIMLDIEDKKIVVIGGGNVGYRKAKNFLEFEGKVIVISSHFSDKFCELKDKYGKNIILIEDNYKKEYISNGFLVVAATSSEHINRQIAIDCNDEGILCNIVDSLESSEFICPSFINKGDLVLSISTMGKCPFLSKRIRLDLEKKYSNINSEYINLLGEIRNIIISDYSYKKEELLDRCLKLGNEELEDFYKQLKGE</sequence>
<evidence type="ECO:0000256" key="5">
    <source>
        <dbReference type="ARBA" id="ARBA00023244"/>
    </source>
</evidence>
<evidence type="ECO:0000256" key="3">
    <source>
        <dbReference type="ARBA" id="ARBA00023002"/>
    </source>
</evidence>
<dbReference type="UniPathway" id="UPA00262">
    <property type="reaction ID" value="UER00222"/>
</dbReference>
<dbReference type="SUPFAM" id="SSF51735">
    <property type="entry name" value="NAD(P)-binding Rossmann-fold domains"/>
    <property type="match status" value="1"/>
</dbReference>
<dbReference type="InterPro" id="IPR028161">
    <property type="entry name" value="Met8-like"/>
</dbReference>
<evidence type="ECO:0000256" key="4">
    <source>
        <dbReference type="ARBA" id="ARBA00023027"/>
    </source>
</evidence>
<proteinExistence type="predicted"/>
<dbReference type="RefSeq" id="WP_154483267.1">
    <property type="nucleotide sequence ID" value="NZ_VULR01000003.1"/>
</dbReference>
<evidence type="ECO:0000256" key="2">
    <source>
        <dbReference type="ARBA" id="ARBA00012400"/>
    </source>
</evidence>
<dbReference type="NCBIfam" id="TIGR01470">
    <property type="entry name" value="cysG_Nterm"/>
    <property type="match status" value="1"/>
</dbReference>
<dbReference type="Gene3D" id="1.10.8.610">
    <property type="entry name" value="SirC, precorrin-2 dehydrogenase, C-terminal helical domain-like"/>
    <property type="match status" value="1"/>
</dbReference>
<dbReference type="Gene3D" id="3.40.50.720">
    <property type="entry name" value="NAD(P)-binding Rossmann-like Domain"/>
    <property type="match status" value="1"/>
</dbReference>
<dbReference type="GO" id="GO:0004325">
    <property type="term" value="F:ferrochelatase activity"/>
    <property type="evidence" value="ECO:0007669"/>
    <property type="project" value="InterPro"/>
</dbReference>
<comment type="pathway">
    <text evidence="1">Porphyrin-containing compound metabolism; siroheme biosynthesis; sirohydrochlorin from precorrin-2: step 1/1.</text>
</comment>
<dbReference type="Proteomes" id="UP000462760">
    <property type="component" value="Unassembled WGS sequence"/>
</dbReference>
<protein>
    <recommendedName>
        <fullName evidence="2">precorrin-2 dehydrogenase</fullName>
        <ecNumber evidence="2">1.3.1.76</ecNumber>
    </recommendedName>
</protein>
<dbReference type="AlphaFoldDB" id="A0A844FFK6"/>
<organism evidence="7 8">
    <name type="scientific">Anaerosalibacter bizertensis</name>
    <dbReference type="NCBI Taxonomy" id="932217"/>
    <lineage>
        <taxon>Bacteria</taxon>
        <taxon>Bacillati</taxon>
        <taxon>Bacillota</taxon>
        <taxon>Tissierellia</taxon>
        <taxon>Tissierellales</taxon>
        <taxon>Sporanaerobacteraceae</taxon>
        <taxon>Anaerosalibacter</taxon>
    </lineage>
</organism>
<comment type="caution">
    <text evidence="7">The sequence shown here is derived from an EMBL/GenBank/DDBJ whole genome shotgun (WGS) entry which is preliminary data.</text>
</comment>
<dbReference type="Pfam" id="PF13241">
    <property type="entry name" value="NAD_binding_7"/>
    <property type="match status" value="1"/>
</dbReference>
<dbReference type="InterPro" id="IPR042518">
    <property type="entry name" value="SirC_C"/>
</dbReference>
<dbReference type="EMBL" id="VULR01000003">
    <property type="protein sequence ID" value="MSS42813.1"/>
    <property type="molecule type" value="Genomic_DNA"/>
</dbReference>
<accession>A0A844FFK6</accession>
<dbReference type="GO" id="GO:0043115">
    <property type="term" value="F:precorrin-2 dehydrogenase activity"/>
    <property type="evidence" value="ECO:0007669"/>
    <property type="project" value="UniProtKB-EC"/>
</dbReference>
<evidence type="ECO:0000256" key="6">
    <source>
        <dbReference type="ARBA" id="ARBA00047561"/>
    </source>
</evidence>
<dbReference type="SUPFAM" id="SSF75615">
    <property type="entry name" value="Siroheme synthase middle domains-like"/>
    <property type="match status" value="1"/>
</dbReference>
<name>A0A844FFK6_9FIRM</name>
<dbReference type="OrthoDB" id="9773765at2"/>
<comment type="catalytic activity">
    <reaction evidence="6">
        <text>precorrin-2 + NAD(+) = sirohydrochlorin + NADH + 2 H(+)</text>
        <dbReference type="Rhea" id="RHEA:15613"/>
        <dbReference type="ChEBI" id="CHEBI:15378"/>
        <dbReference type="ChEBI" id="CHEBI:57540"/>
        <dbReference type="ChEBI" id="CHEBI:57945"/>
        <dbReference type="ChEBI" id="CHEBI:58351"/>
        <dbReference type="ChEBI" id="CHEBI:58827"/>
        <dbReference type="EC" id="1.3.1.76"/>
    </reaction>
</comment>